<evidence type="ECO:0000256" key="4">
    <source>
        <dbReference type="ARBA" id="ARBA00022884"/>
    </source>
</evidence>
<dbReference type="CDD" id="cd18787">
    <property type="entry name" value="SF2_C_DEAD"/>
    <property type="match status" value="1"/>
</dbReference>
<feature type="domain" description="Helicase C-terminal" evidence="7">
    <location>
        <begin position="264"/>
        <end position="406"/>
    </location>
</feature>
<name>A0A0R3WLG8_HYDTA</name>
<evidence type="ECO:0000256" key="2">
    <source>
        <dbReference type="ARBA" id="ARBA00022801"/>
    </source>
</evidence>
<evidence type="ECO:0000259" key="7">
    <source>
        <dbReference type="PROSITE" id="PS51194"/>
    </source>
</evidence>
<dbReference type="InterPro" id="IPR027417">
    <property type="entry name" value="P-loop_NTPase"/>
</dbReference>
<dbReference type="GO" id="GO:0003724">
    <property type="term" value="F:RNA helicase activity"/>
    <property type="evidence" value="ECO:0007669"/>
    <property type="project" value="UniProtKB-EC"/>
</dbReference>
<sequence>MPVQTEVIPMFYEGCDMLVGSPTGSGKTAAYLLPILNFAAFAEIESAPQEKHTVRPHSIVVSTSQELLGQIWMEAMKLGQNLFPKHGKIAILRRNHYKAKGKQSGETRISPRKVRELRLPSDTRVLITTPKRLAMLLKRTGTQCPINFSHLRWLVIDECDKMLESNIGENDFGLRAFRSQLTAILHSIRAHTTEFPNVALFSATLTSSVAAWATEELRSTNASPLRSLVKIQLGDCNAAVPFVRQELRYCGSEQGKLLELRKMLIDGLVYPCLIFTESRQRAADLFREINLCDKLIFASILSSEKSEAQRAATVKAFREGKVNVLICTDLLGRGMDFKSLMMVVNYDLPPSPVEYIHRVGRTGRAGRAGGRAVTLWTDADLPHMDSILDVMSRSGVEVDPDLQRLVAVWKSRKAKQMHACALGGVVSQRKGERRLVAKLVSKGSRSEFNRKRGLLRPWNPHRESITQVPGSKSRDLSIANGGLNVEIRTKKRRIHKRTA</sequence>
<dbReference type="Proteomes" id="UP000274429">
    <property type="component" value="Unassembled WGS sequence"/>
</dbReference>
<dbReference type="GO" id="GO:0016787">
    <property type="term" value="F:hydrolase activity"/>
    <property type="evidence" value="ECO:0007669"/>
    <property type="project" value="UniProtKB-KW"/>
</dbReference>
<accession>A0A0R3WLG8</accession>
<keyword evidence="2 5" id="KW-0378">Hydrolase</keyword>
<dbReference type="Pfam" id="PF00270">
    <property type="entry name" value="DEAD"/>
    <property type="match status" value="1"/>
</dbReference>
<dbReference type="InterPro" id="IPR011545">
    <property type="entry name" value="DEAD/DEAH_box_helicase_dom"/>
</dbReference>
<dbReference type="SUPFAM" id="SSF52540">
    <property type="entry name" value="P-loop containing nucleoside triphosphate hydrolases"/>
    <property type="match status" value="1"/>
</dbReference>
<keyword evidence="5" id="KW-0347">Helicase</keyword>
<dbReference type="InterPro" id="IPR001650">
    <property type="entry name" value="Helicase_C-like"/>
</dbReference>
<dbReference type="WBParaSite" id="TTAC_0000160601-mRNA-1">
    <property type="protein sequence ID" value="TTAC_0000160601-mRNA-1"/>
    <property type="gene ID" value="TTAC_0000160601"/>
</dbReference>
<dbReference type="GO" id="GO:0003723">
    <property type="term" value="F:RNA binding"/>
    <property type="evidence" value="ECO:0007669"/>
    <property type="project" value="UniProtKB-UniRule"/>
</dbReference>
<evidence type="ECO:0000256" key="1">
    <source>
        <dbReference type="ARBA" id="ARBA00022741"/>
    </source>
</evidence>
<keyword evidence="9" id="KW-1185">Reference proteome</keyword>
<keyword evidence="1 5" id="KW-0547">Nucleotide-binding</keyword>
<dbReference type="STRING" id="6205.A0A0R3WLG8"/>
<dbReference type="InterPro" id="IPR014001">
    <property type="entry name" value="Helicase_ATP-bd"/>
</dbReference>
<keyword evidence="3 5" id="KW-0067">ATP-binding</keyword>
<dbReference type="AlphaFoldDB" id="A0A0R3WLG8"/>
<dbReference type="PROSITE" id="PS51194">
    <property type="entry name" value="HELICASE_CTER"/>
    <property type="match status" value="1"/>
</dbReference>
<evidence type="ECO:0000256" key="5">
    <source>
        <dbReference type="RuleBase" id="RU365068"/>
    </source>
</evidence>
<proteinExistence type="inferred from homology"/>
<comment type="domain">
    <text evidence="5">The Q motif is unique to and characteristic of the DEAD box family of RNA helicases and controls ATP binding and hydrolysis.</text>
</comment>
<evidence type="ECO:0000313" key="10">
    <source>
        <dbReference type="WBParaSite" id="TTAC_0000160601-mRNA-1"/>
    </source>
</evidence>
<dbReference type="GO" id="GO:0005524">
    <property type="term" value="F:ATP binding"/>
    <property type="evidence" value="ECO:0007669"/>
    <property type="project" value="UniProtKB-UniRule"/>
</dbReference>
<dbReference type="Gene3D" id="3.40.50.300">
    <property type="entry name" value="P-loop containing nucleotide triphosphate hydrolases"/>
    <property type="match status" value="2"/>
</dbReference>
<comment type="function">
    <text evidence="5">RNA helicase.</text>
</comment>
<dbReference type="EC" id="3.6.4.13" evidence="5"/>
<dbReference type="OrthoDB" id="360161at2759"/>
<dbReference type="SMART" id="SM00487">
    <property type="entry name" value="DEXDc"/>
    <property type="match status" value="1"/>
</dbReference>
<dbReference type="EMBL" id="UYWX01000395">
    <property type="protein sequence ID" value="VDM18261.1"/>
    <property type="molecule type" value="Genomic_DNA"/>
</dbReference>
<dbReference type="Pfam" id="PF00271">
    <property type="entry name" value="Helicase_C"/>
    <property type="match status" value="1"/>
</dbReference>
<comment type="similarity">
    <text evidence="5">Belongs to the DEAD box helicase family.</text>
</comment>
<keyword evidence="4 5" id="KW-0694">RNA-binding</keyword>
<reference evidence="10" key="1">
    <citation type="submission" date="2017-02" db="UniProtKB">
        <authorList>
            <consortium name="WormBaseParasite"/>
        </authorList>
    </citation>
    <scope>IDENTIFICATION</scope>
</reference>
<evidence type="ECO:0000259" key="6">
    <source>
        <dbReference type="PROSITE" id="PS51192"/>
    </source>
</evidence>
<dbReference type="SMART" id="SM00490">
    <property type="entry name" value="HELICc"/>
    <property type="match status" value="1"/>
</dbReference>
<organism evidence="10">
    <name type="scientific">Hydatigena taeniaeformis</name>
    <name type="common">Feline tapeworm</name>
    <name type="synonym">Taenia taeniaeformis</name>
    <dbReference type="NCBI Taxonomy" id="6205"/>
    <lineage>
        <taxon>Eukaryota</taxon>
        <taxon>Metazoa</taxon>
        <taxon>Spiralia</taxon>
        <taxon>Lophotrochozoa</taxon>
        <taxon>Platyhelminthes</taxon>
        <taxon>Cestoda</taxon>
        <taxon>Eucestoda</taxon>
        <taxon>Cyclophyllidea</taxon>
        <taxon>Taeniidae</taxon>
        <taxon>Hydatigera</taxon>
    </lineage>
</organism>
<dbReference type="PROSITE" id="PS51192">
    <property type="entry name" value="HELICASE_ATP_BIND_1"/>
    <property type="match status" value="1"/>
</dbReference>
<protein>
    <recommendedName>
        <fullName evidence="5">ATP-dependent RNA helicase</fullName>
        <ecNumber evidence="5">3.6.4.13</ecNumber>
    </recommendedName>
</protein>
<dbReference type="PANTHER" id="PTHR24031">
    <property type="entry name" value="RNA HELICASE"/>
    <property type="match status" value="1"/>
</dbReference>
<evidence type="ECO:0000256" key="3">
    <source>
        <dbReference type="ARBA" id="ARBA00022840"/>
    </source>
</evidence>
<evidence type="ECO:0000313" key="8">
    <source>
        <dbReference type="EMBL" id="VDM18261.1"/>
    </source>
</evidence>
<reference evidence="8 9" key="2">
    <citation type="submission" date="2018-11" db="EMBL/GenBank/DDBJ databases">
        <authorList>
            <consortium name="Pathogen Informatics"/>
        </authorList>
    </citation>
    <scope>NUCLEOTIDE SEQUENCE [LARGE SCALE GENOMIC DNA]</scope>
</reference>
<evidence type="ECO:0000313" key="9">
    <source>
        <dbReference type="Proteomes" id="UP000274429"/>
    </source>
</evidence>
<comment type="catalytic activity">
    <reaction evidence="5">
        <text>ATP + H2O = ADP + phosphate + H(+)</text>
        <dbReference type="Rhea" id="RHEA:13065"/>
        <dbReference type="ChEBI" id="CHEBI:15377"/>
        <dbReference type="ChEBI" id="CHEBI:15378"/>
        <dbReference type="ChEBI" id="CHEBI:30616"/>
        <dbReference type="ChEBI" id="CHEBI:43474"/>
        <dbReference type="ChEBI" id="CHEBI:456216"/>
        <dbReference type="EC" id="3.6.4.13"/>
    </reaction>
</comment>
<feature type="domain" description="Helicase ATP-binding" evidence="6">
    <location>
        <begin position="8"/>
        <end position="223"/>
    </location>
</feature>
<gene>
    <name evidence="8" type="ORF">TTAC_LOCUS1593</name>
</gene>